<keyword evidence="4 7" id="KW-1133">Transmembrane helix</keyword>
<feature type="region of interest" description="Disordered" evidence="6">
    <location>
        <begin position="233"/>
        <end position="271"/>
    </location>
</feature>
<gene>
    <name evidence="9" type="ORF">ACFOZ9_04485</name>
</gene>
<dbReference type="Proteomes" id="UP001595998">
    <property type="component" value="Unassembled WGS sequence"/>
</dbReference>
<comment type="subcellular location">
    <subcellularLocation>
        <location evidence="1">Cell membrane</location>
        <topology evidence="1">Multi-pass membrane protein</topology>
    </subcellularLocation>
</comment>
<accession>A0ABV8XKK8</accession>
<name>A0ABV8XKK8_9DEIO</name>
<evidence type="ECO:0000313" key="10">
    <source>
        <dbReference type="Proteomes" id="UP001595998"/>
    </source>
</evidence>
<dbReference type="EMBL" id="JBHSEH010000005">
    <property type="protein sequence ID" value="MFC4425459.1"/>
    <property type="molecule type" value="Genomic_DNA"/>
</dbReference>
<dbReference type="InterPro" id="IPR032694">
    <property type="entry name" value="CopC/D"/>
</dbReference>
<feature type="transmembrane region" description="Helical" evidence="7">
    <location>
        <begin position="127"/>
        <end position="145"/>
    </location>
</feature>
<dbReference type="RefSeq" id="WP_380036872.1">
    <property type="nucleotide sequence ID" value="NZ_JBHSEH010000005.1"/>
</dbReference>
<dbReference type="Pfam" id="PF05425">
    <property type="entry name" value="CopD"/>
    <property type="match status" value="1"/>
</dbReference>
<evidence type="ECO:0000256" key="5">
    <source>
        <dbReference type="ARBA" id="ARBA00023136"/>
    </source>
</evidence>
<sequence length="271" mass="28369">MLGLGLVLVAAGTTLNLWSTLAGLGFTAPEDVLAYLTQTSSGRALVLLLIGALLLLASEVSEWPLVCALLAAALALWGVAGAGHGAVHGPAVRFVHAVHAGAMCGWIGGVTALLTLRGVTRDDAQRFTPIATACVTTLAVTGTLATLEHTGRLWGVWESPYGRVLIVKLGLVACTLLAALWVRRTFQRGRSPRVHLLLEATLLLAVLGATAVLSSTPLPVHDMTQMDMQGRRQRFDTPGRPVDAAQPGPGVTIHKAEGRSHLQSSKPQPAT</sequence>
<organism evidence="9 10">
    <name type="scientific">Deinococcus navajonensis</name>
    <dbReference type="NCBI Taxonomy" id="309884"/>
    <lineage>
        <taxon>Bacteria</taxon>
        <taxon>Thermotogati</taxon>
        <taxon>Deinococcota</taxon>
        <taxon>Deinococci</taxon>
        <taxon>Deinococcales</taxon>
        <taxon>Deinococcaceae</taxon>
        <taxon>Deinococcus</taxon>
    </lineage>
</organism>
<feature type="transmembrane region" description="Helical" evidence="7">
    <location>
        <begin position="194"/>
        <end position="213"/>
    </location>
</feature>
<dbReference type="PANTHER" id="PTHR34820">
    <property type="entry name" value="INNER MEMBRANE PROTEIN YEBZ"/>
    <property type="match status" value="1"/>
</dbReference>
<evidence type="ECO:0000313" key="9">
    <source>
        <dbReference type="EMBL" id="MFC4425459.1"/>
    </source>
</evidence>
<keyword evidence="5 7" id="KW-0472">Membrane</keyword>
<feature type="domain" description="Copper resistance protein D" evidence="8">
    <location>
        <begin position="124"/>
        <end position="213"/>
    </location>
</feature>
<keyword evidence="10" id="KW-1185">Reference proteome</keyword>
<reference evidence="10" key="1">
    <citation type="journal article" date="2019" name="Int. J. Syst. Evol. Microbiol.">
        <title>The Global Catalogue of Microorganisms (GCM) 10K type strain sequencing project: providing services to taxonomists for standard genome sequencing and annotation.</title>
        <authorList>
            <consortium name="The Broad Institute Genomics Platform"/>
            <consortium name="The Broad Institute Genome Sequencing Center for Infectious Disease"/>
            <person name="Wu L."/>
            <person name="Ma J."/>
        </authorList>
    </citation>
    <scope>NUCLEOTIDE SEQUENCE [LARGE SCALE GENOMIC DNA]</scope>
    <source>
        <strain evidence="10">CCUG 56029</strain>
    </source>
</reference>
<feature type="compositionally biased region" description="Polar residues" evidence="6">
    <location>
        <begin position="261"/>
        <end position="271"/>
    </location>
</feature>
<keyword evidence="2" id="KW-1003">Cell membrane</keyword>
<comment type="caution">
    <text evidence="9">The sequence shown here is derived from an EMBL/GenBank/DDBJ whole genome shotgun (WGS) entry which is preliminary data.</text>
</comment>
<evidence type="ECO:0000256" key="1">
    <source>
        <dbReference type="ARBA" id="ARBA00004651"/>
    </source>
</evidence>
<protein>
    <submittedName>
        <fullName evidence="9">Copper resistance D family protein</fullName>
    </submittedName>
</protein>
<evidence type="ECO:0000259" key="8">
    <source>
        <dbReference type="Pfam" id="PF05425"/>
    </source>
</evidence>
<evidence type="ECO:0000256" key="2">
    <source>
        <dbReference type="ARBA" id="ARBA00022475"/>
    </source>
</evidence>
<evidence type="ECO:0000256" key="4">
    <source>
        <dbReference type="ARBA" id="ARBA00022989"/>
    </source>
</evidence>
<proteinExistence type="predicted"/>
<feature type="transmembrane region" description="Helical" evidence="7">
    <location>
        <begin position="94"/>
        <end position="115"/>
    </location>
</feature>
<evidence type="ECO:0000256" key="7">
    <source>
        <dbReference type="SAM" id="Phobius"/>
    </source>
</evidence>
<dbReference type="InterPro" id="IPR008457">
    <property type="entry name" value="Cu-R_CopD_dom"/>
</dbReference>
<feature type="transmembrane region" description="Helical" evidence="7">
    <location>
        <begin position="165"/>
        <end position="182"/>
    </location>
</feature>
<feature type="transmembrane region" description="Helical" evidence="7">
    <location>
        <begin position="63"/>
        <end position="82"/>
    </location>
</feature>
<keyword evidence="3 7" id="KW-0812">Transmembrane</keyword>
<evidence type="ECO:0000256" key="3">
    <source>
        <dbReference type="ARBA" id="ARBA00022692"/>
    </source>
</evidence>
<dbReference type="PANTHER" id="PTHR34820:SF4">
    <property type="entry name" value="INNER MEMBRANE PROTEIN YEBZ"/>
    <property type="match status" value="1"/>
</dbReference>
<feature type="transmembrane region" description="Helical" evidence="7">
    <location>
        <begin position="32"/>
        <end position="56"/>
    </location>
</feature>
<evidence type="ECO:0000256" key="6">
    <source>
        <dbReference type="SAM" id="MobiDB-lite"/>
    </source>
</evidence>